<accession>A0A8K1C7A2</accession>
<dbReference type="OrthoDB" id="128611at2759"/>
<reference evidence="1" key="1">
    <citation type="submission" date="2019-03" db="EMBL/GenBank/DDBJ databases">
        <title>Long read genome sequence of the mycoparasitic Pythium oligandrum ATCC 38472 isolated from sugarbeet rhizosphere.</title>
        <authorList>
            <person name="Gaulin E."/>
        </authorList>
    </citation>
    <scope>NUCLEOTIDE SEQUENCE</scope>
    <source>
        <strain evidence="1">ATCC 38472_TT</strain>
    </source>
</reference>
<evidence type="ECO:0000313" key="1">
    <source>
        <dbReference type="EMBL" id="TMW57620.1"/>
    </source>
</evidence>
<dbReference type="AlphaFoldDB" id="A0A8K1C7A2"/>
<proteinExistence type="predicted"/>
<dbReference type="Proteomes" id="UP000794436">
    <property type="component" value="Unassembled WGS sequence"/>
</dbReference>
<gene>
    <name evidence="1" type="ORF">Poli38472_003545</name>
</gene>
<keyword evidence="2" id="KW-1185">Reference proteome</keyword>
<sequence>MHARQASYDPYVAILSELKQLREAMQCMRTAVDAIVPAVVDAVVSAVENQGQTILMSRSELQHSIQDAIEGLKARPTVSVDCDIDAVFTPIGSTCGLPMNGASMGMSSASSSMHVIQEESTSRTMPPNAVPMASMASMSHTSDVTSSGQRYLWGNAWHDVPEDFEIPRSSLPEIWRLWCRGDPVKGYKPLRQLETSDVPTKNTRKRLSDLRFLMRHIESLLIKLNVWRESPSEEEANQMLRAAFDKLPLADVAANGRKRQPDDIKWHSAVSIMRNAVSNKKARITE</sequence>
<protein>
    <submittedName>
        <fullName evidence="1">Uncharacterized protein</fullName>
    </submittedName>
</protein>
<name>A0A8K1C7A2_PYTOL</name>
<evidence type="ECO:0000313" key="2">
    <source>
        <dbReference type="Proteomes" id="UP000794436"/>
    </source>
</evidence>
<organism evidence="1 2">
    <name type="scientific">Pythium oligandrum</name>
    <name type="common">Mycoparasitic fungus</name>
    <dbReference type="NCBI Taxonomy" id="41045"/>
    <lineage>
        <taxon>Eukaryota</taxon>
        <taxon>Sar</taxon>
        <taxon>Stramenopiles</taxon>
        <taxon>Oomycota</taxon>
        <taxon>Peronosporomycetes</taxon>
        <taxon>Pythiales</taxon>
        <taxon>Pythiaceae</taxon>
        <taxon>Pythium</taxon>
    </lineage>
</organism>
<dbReference type="EMBL" id="SPLM01000144">
    <property type="protein sequence ID" value="TMW57620.1"/>
    <property type="molecule type" value="Genomic_DNA"/>
</dbReference>
<comment type="caution">
    <text evidence="1">The sequence shown here is derived from an EMBL/GenBank/DDBJ whole genome shotgun (WGS) entry which is preliminary data.</text>
</comment>